<accession>A0A1G2DF75</accession>
<proteinExistence type="predicted"/>
<dbReference type="STRING" id="1798665.A2942_04340"/>
<reference evidence="3 4" key="1">
    <citation type="journal article" date="2016" name="Nat. Commun.">
        <title>Thousands of microbial genomes shed light on interconnected biogeochemical processes in an aquifer system.</title>
        <authorList>
            <person name="Anantharaman K."/>
            <person name="Brown C.T."/>
            <person name="Hug L.A."/>
            <person name="Sharon I."/>
            <person name="Castelle C.J."/>
            <person name="Probst A.J."/>
            <person name="Thomas B.C."/>
            <person name="Singh A."/>
            <person name="Wilkins M.J."/>
            <person name="Karaoz U."/>
            <person name="Brodie E.L."/>
            <person name="Williams K.H."/>
            <person name="Hubbard S.S."/>
            <person name="Banfield J.F."/>
        </authorList>
    </citation>
    <scope>NUCLEOTIDE SEQUENCE [LARGE SCALE GENOMIC DNA]</scope>
</reference>
<sequence length="291" mass="32708">MKPLSKTKRRGYLIFFAIVFLIGTPLFILDAKGYRLNWSGVLKISQTGGLYISTDQSGMEIYVNNELVRRTSIVQKSIYVSDLKPALYEIRVAKEGMHPWNKMLEVFPEIVTEARSFLVRSKPLLVEVPRYFDAQRGIATSSARSDYVKNPEFEALNILFLPPAVKTIPIGKATTSPDKTLIGLLIKNEAGKLLVTWAGSKDSIPNYFCESDVCKSMITISTASRILSFDFFPGRDDLLLLQLENGIYVSEIDDRSPQNVMPIVSGLGYDFKVKDGRIYIKKDGKIYLVSV</sequence>
<name>A0A1G2DF75_9BACT</name>
<evidence type="ECO:0000259" key="2">
    <source>
        <dbReference type="Pfam" id="PF08308"/>
    </source>
</evidence>
<protein>
    <recommendedName>
        <fullName evidence="2">PEGA domain-containing protein</fullName>
    </recommendedName>
</protein>
<dbReference type="InterPro" id="IPR013229">
    <property type="entry name" value="PEGA"/>
</dbReference>
<feature type="transmembrane region" description="Helical" evidence="1">
    <location>
        <begin position="12"/>
        <end position="29"/>
    </location>
</feature>
<dbReference type="AlphaFoldDB" id="A0A1G2DF75"/>
<keyword evidence="1" id="KW-0472">Membrane</keyword>
<feature type="domain" description="PEGA" evidence="2">
    <location>
        <begin position="48"/>
        <end position="115"/>
    </location>
</feature>
<comment type="caution">
    <text evidence="3">The sequence shown here is derived from an EMBL/GenBank/DDBJ whole genome shotgun (WGS) entry which is preliminary data.</text>
</comment>
<organism evidence="3 4">
    <name type="scientific">Candidatus Lloydbacteria bacterium RIFCSPLOWO2_01_FULL_50_20</name>
    <dbReference type="NCBI Taxonomy" id="1798665"/>
    <lineage>
        <taxon>Bacteria</taxon>
        <taxon>Candidatus Lloydiibacteriota</taxon>
    </lineage>
</organism>
<keyword evidence="1" id="KW-0812">Transmembrane</keyword>
<evidence type="ECO:0000313" key="4">
    <source>
        <dbReference type="Proteomes" id="UP000178534"/>
    </source>
</evidence>
<dbReference type="EMBL" id="MHLP01000037">
    <property type="protein sequence ID" value="OGZ11448.1"/>
    <property type="molecule type" value="Genomic_DNA"/>
</dbReference>
<dbReference type="Proteomes" id="UP000178534">
    <property type="component" value="Unassembled WGS sequence"/>
</dbReference>
<keyword evidence="1" id="KW-1133">Transmembrane helix</keyword>
<dbReference type="Pfam" id="PF08308">
    <property type="entry name" value="PEGA"/>
    <property type="match status" value="1"/>
</dbReference>
<evidence type="ECO:0000256" key="1">
    <source>
        <dbReference type="SAM" id="Phobius"/>
    </source>
</evidence>
<evidence type="ECO:0000313" key="3">
    <source>
        <dbReference type="EMBL" id="OGZ11448.1"/>
    </source>
</evidence>
<gene>
    <name evidence="3" type="ORF">A2942_04340</name>
</gene>